<sequence>MADQFYAKPVAPSSASASPIPPTPASSGAPEPPQVAYAEPPRKRRWVVPVIILALVAVIVFSIASCTNALMGGSAVETSQPNTVAVIDLAGTIEYDGTSCSPEGLKYLLDQAESDPNIVAVVLRVNSGGGTATAGEEMATYVREFSKPVVVSSASINCSAAYEISSQADYIYVAQTTEIGSIGTIMQSIDYSQLLELLGVDVTNIASADSKDSSYGTRPLTEEEIAYYQDMVNQINDVFVQNVVDGRNMTEVEVRALATGLPFTGTQAIENGLADEVGTREDAIAYAAMLAGIRDDSYSTKNLQISQDSLYGLLDLLSSSSSNTSITAADLAAALKELNENDGIAQ</sequence>
<dbReference type="InterPro" id="IPR002142">
    <property type="entry name" value="Peptidase_S49"/>
</dbReference>
<dbReference type="EMBL" id="FOEC01000004">
    <property type="protein sequence ID" value="SEO70462.1"/>
    <property type="molecule type" value="Genomic_DNA"/>
</dbReference>
<feature type="region of interest" description="Disordered" evidence="5">
    <location>
        <begin position="1"/>
        <end position="36"/>
    </location>
</feature>
<gene>
    <name evidence="8" type="ORF">SAMN02910314_00933</name>
</gene>
<feature type="transmembrane region" description="Helical" evidence="6">
    <location>
        <begin position="46"/>
        <end position="64"/>
    </location>
</feature>
<feature type="compositionally biased region" description="Low complexity" evidence="5">
    <location>
        <begin position="7"/>
        <end position="18"/>
    </location>
</feature>
<keyword evidence="6" id="KW-0812">Transmembrane</keyword>
<dbReference type="InterPro" id="IPR047272">
    <property type="entry name" value="S49_SppA_C"/>
</dbReference>
<keyword evidence="2 8" id="KW-0645">Protease</keyword>
<evidence type="ECO:0000256" key="2">
    <source>
        <dbReference type="ARBA" id="ARBA00022670"/>
    </source>
</evidence>
<keyword evidence="9" id="KW-1185">Reference proteome</keyword>
<evidence type="ECO:0000256" key="6">
    <source>
        <dbReference type="SAM" id="Phobius"/>
    </source>
</evidence>
<dbReference type="GO" id="GO:0006508">
    <property type="term" value="P:proteolysis"/>
    <property type="evidence" value="ECO:0007669"/>
    <property type="project" value="UniProtKB-KW"/>
</dbReference>
<evidence type="ECO:0000313" key="9">
    <source>
        <dbReference type="Proteomes" id="UP000182975"/>
    </source>
</evidence>
<keyword evidence="6" id="KW-1133">Transmembrane helix</keyword>
<dbReference type="PANTHER" id="PTHR42987:SF4">
    <property type="entry name" value="PROTEASE SOHB-RELATED"/>
    <property type="match status" value="1"/>
</dbReference>
<dbReference type="Pfam" id="PF01343">
    <property type="entry name" value="Peptidase_S49"/>
    <property type="match status" value="1"/>
</dbReference>
<dbReference type="InterPro" id="IPR029045">
    <property type="entry name" value="ClpP/crotonase-like_dom_sf"/>
</dbReference>
<dbReference type="PANTHER" id="PTHR42987">
    <property type="entry name" value="PEPTIDASE S49"/>
    <property type="match status" value="1"/>
</dbReference>
<keyword evidence="6" id="KW-0472">Membrane</keyword>
<dbReference type="CDD" id="cd07023">
    <property type="entry name" value="S49_Sppa_N_C"/>
    <property type="match status" value="1"/>
</dbReference>
<dbReference type="GO" id="GO:0008236">
    <property type="term" value="F:serine-type peptidase activity"/>
    <property type="evidence" value="ECO:0007669"/>
    <property type="project" value="UniProtKB-KW"/>
</dbReference>
<keyword evidence="4" id="KW-0720">Serine protease</keyword>
<dbReference type="SUPFAM" id="SSF52096">
    <property type="entry name" value="ClpP/crotonase"/>
    <property type="match status" value="1"/>
</dbReference>
<evidence type="ECO:0000256" key="5">
    <source>
        <dbReference type="SAM" id="MobiDB-lite"/>
    </source>
</evidence>
<dbReference type="AlphaFoldDB" id="A0A1H8RVR9"/>
<evidence type="ECO:0000256" key="4">
    <source>
        <dbReference type="ARBA" id="ARBA00022825"/>
    </source>
</evidence>
<dbReference type="InterPro" id="IPR004635">
    <property type="entry name" value="Pept_S49_SppA"/>
</dbReference>
<dbReference type="Gene3D" id="3.90.226.10">
    <property type="entry name" value="2-enoyl-CoA Hydratase, Chain A, domain 1"/>
    <property type="match status" value="2"/>
</dbReference>
<reference evidence="9" key="1">
    <citation type="submission" date="2016-10" db="EMBL/GenBank/DDBJ databases">
        <authorList>
            <person name="Varghese N."/>
        </authorList>
    </citation>
    <scope>NUCLEOTIDE SEQUENCE [LARGE SCALE GENOMIC DNA]</scope>
    <source>
        <strain evidence="9">DSM 21843</strain>
    </source>
</reference>
<comment type="similarity">
    <text evidence="1">Belongs to the peptidase S49 family.</text>
</comment>
<dbReference type="NCBIfam" id="TIGR00706">
    <property type="entry name" value="SppA_dom"/>
    <property type="match status" value="1"/>
</dbReference>
<protein>
    <submittedName>
        <fullName evidence="8">Protease-4</fullName>
    </submittedName>
</protein>
<dbReference type="Proteomes" id="UP000182975">
    <property type="component" value="Unassembled WGS sequence"/>
</dbReference>
<evidence type="ECO:0000256" key="3">
    <source>
        <dbReference type="ARBA" id="ARBA00022801"/>
    </source>
</evidence>
<feature type="domain" description="Peptidase S49" evidence="7">
    <location>
        <begin position="146"/>
        <end position="293"/>
    </location>
</feature>
<dbReference type="STRING" id="79604.AAY81_06840"/>
<evidence type="ECO:0000256" key="1">
    <source>
        <dbReference type="ARBA" id="ARBA00008683"/>
    </source>
</evidence>
<evidence type="ECO:0000259" key="7">
    <source>
        <dbReference type="Pfam" id="PF01343"/>
    </source>
</evidence>
<accession>A0A1H8RVR9</accession>
<proteinExistence type="inferred from homology"/>
<dbReference type="RefSeq" id="WP_177168507.1">
    <property type="nucleotide sequence ID" value="NZ_CP011402.1"/>
</dbReference>
<name>A0A1H8RVR9_9ACTN</name>
<organism evidence="8 9">
    <name type="scientific">Denitrobacterium detoxificans</name>
    <dbReference type="NCBI Taxonomy" id="79604"/>
    <lineage>
        <taxon>Bacteria</taxon>
        <taxon>Bacillati</taxon>
        <taxon>Actinomycetota</taxon>
        <taxon>Coriobacteriia</taxon>
        <taxon>Eggerthellales</taxon>
        <taxon>Eggerthellaceae</taxon>
        <taxon>Denitrobacterium</taxon>
    </lineage>
</organism>
<keyword evidence="3" id="KW-0378">Hydrolase</keyword>
<evidence type="ECO:0000313" key="8">
    <source>
        <dbReference type="EMBL" id="SEO70462.1"/>
    </source>
</evidence>